<dbReference type="Pfam" id="PF01381">
    <property type="entry name" value="HTH_3"/>
    <property type="match status" value="1"/>
</dbReference>
<evidence type="ECO:0000313" key="2">
    <source>
        <dbReference type="EMBL" id="EJF47613.1"/>
    </source>
</evidence>
<feature type="domain" description="HTH cro/C1-type" evidence="1">
    <location>
        <begin position="12"/>
        <end position="47"/>
    </location>
</feature>
<dbReference type="PROSITE" id="PS50943">
    <property type="entry name" value="HTH_CROC1"/>
    <property type="match status" value="1"/>
</dbReference>
<keyword evidence="2" id="KW-0238">DNA-binding</keyword>
<evidence type="ECO:0000313" key="3">
    <source>
        <dbReference type="Proteomes" id="UP000002941"/>
    </source>
</evidence>
<proteinExistence type="predicted"/>
<sequence length="136" mass="15160">MSDPTFDFALTLRCYRKRLGLDQAELAELLNVTQATISRWEAGIRAPRDPVEVLMHLHELSDVFDDIVDDVIALAMSDAAGRVILTTYQINEHWWLADERARDLALPASMHQAATAQAAREISADDGTVVTIRASR</sequence>
<dbReference type="InterPro" id="IPR010982">
    <property type="entry name" value="Lambda_DNA-bd_dom_sf"/>
</dbReference>
<dbReference type="PATRIC" id="fig|1125718.3.peg.126"/>
<dbReference type="GO" id="GO:0003677">
    <property type="term" value="F:DNA binding"/>
    <property type="evidence" value="ECO:0007669"/>
    <property type="project" value="UniProtKB-KW"/>
</dbReference>
<dbReference type="SUPFAM" id="SSF47413">
    <property type="entry name" value="lambda repressor-like DNA-binding domains"/>
    <property type="match status" value="1"/>
</dbReference>
<dbReference type="EMBL" id="AKFT01000007">
    <property type="protein sequence ID" value="EJF47613.1"/>
    <property type="molecule type" value="Genomic_DNA"/>
</dbReference>
<dbReference type="SMART" id="SM00530">
    <property type="entry name" value="HTH_XRE"/>
    <property type="match status" value="1"/>
</dbReference>
<evidence type="ECO:0000259" key="1">
    <source>
        <dbReference type="PROSITE" id="PS50943"/>
    </source>
</evidence>
<protein>
    <submittedName>
        <fullName evidence="2">DNA-binding helix-turn-helix protein</fullName>
    </submittedName>
</protein>
<accession>J1HPV4</accession>
<organism evidence="2 3">
    <name type="scientific">Actinomyces massiliensis F0489</name>
    <dbReference type="NCBI Taxonomy" id="1125718"/>
    <lineage>
        <taxon>Bacteria</taxon>
        <taxon>Bacillati</taxon>
        <taxon>Actinomycetota</taxon>
        <taxon>Actinomycetes</taxon>
        <taxon>Actinomycetales</taxon>
        <taxon>Actinomycetaceae</taxon>
        <taxon>Actinomyces</taxon>
    </lineage>
</organism>
<dbReference type="Gene3D" id="1.10.260.40">
    <property type="entry name" value="lambda repressor-like DNA-binding domains"/>
    <property type="match status" value="1"/>
</dbReference>
<reference evidence="2 3" key="1">
    <citation type="submission" date="2012-05" db="EMBL/GenBank/DDBJ databases">
        <authorList>
            <person name="Harkins D.M."/>
            <person name="Madupu R."/>
            <person name="Durkin A.S."/>
            <person name="Torralba M."/>
            <person name="Methe B."/>
            <person name="Sutton G.G."/>
            <person name="Nelson K.E."/>
        </authorList>
    </citation>
    <scope>NUCLEOTIDE SEQUENCE [LARGE SCALE GENOMIC DNA]</scope>
    <source>
        <strain evidence="2 3">F0489</strain>
    </source>
</reference>
<dbReference type="AlphaFoldDB" id="J1HPV4"/>
<dbReference type="InterPro" id="IPR001387">
    <property type="entry name" value="Cro/C1-type_HTH"/>
</dbReference>
<keyword evidence="3" id="KW-1185">Reference proteome</keyword>
<comment type="caution">
    <text evidence="2">The sequence shown here is derived from an EMBL/GenBank/DDBJ whole genome shotgun (WGS) entry which is preliminary data.</text>
</comment>
<gene>
    <name evidence="2" type="ORF">HMPREF1318_2355</name>
</gene>
<dbReference type="Proteomes" id="UP000002941">
    <property type="component" value="Unassembled WGS sequence"/>
</dbReference>
<dbReference type="CDD" id="cd00093">
    <property type="entry name" value="HTH_XRE"/>
    <property type="match status" value="1"/>
</dbReference>
<name>J1HPV4_9ACTO</name>
<dbReference type="RefSeq" id="WP_008729525.1">
    <property type="nucleotide sequence ID" value="NZ_AKFT01000007.1"/>
</dbReference>
<dbReference type="OrthoDB" id="4868097at2"/>